<dbReference type="InterPro" id="IPR016181">
    <property type="entry name" value="Acyl_CoA_acyltransferase"/>
</dbReference>
<dbReference type="Gene3D" id="3.40.630.30">
    <property type="match status" value="1"/>
</dbReference>
<dbReference type="PANTHER" id="PTHR43415">
    <property type="entry name" value="SPERMIDINE N(1)-ACETYLTRANSFERASE"/>
    <property type="match status" value="1"/>
</dbReference>
<dbReference type="AlphaFoldDB" id="A0A1H9JK09"/>
<dbReference type="SUPFAM" id="SSF55729">
    <property type="entry name" value="Acyl-CoA N-acyltransferases (Nat)"/>
    <property type="match status" value="1"/>
</dbReference>
<dbReference type="InterPro" id="IPR000182">
    <property type="entry name" value="GNAT_dom"/>
</dbReference>
<protein>
    <submittedName>
        <fullName evidence="2">Protein N-acetyltransferase, RimJ/RimL family</fullName>
    </submittedName>
</protein>
<dbReference type="PANTHER" id="PTHR43415:SF3">
    <property type="entry name" value="GNAT-FAMILY ACETYLTRANSFERASE"/>
    <property type="match status" value="1"/>
</dbReference>
<sequence length="175" mass="19388">MSESFELALAVAETKHAKDLLDYAKQIGFETEFLSFGPEGIPLSVEQEAIYLEAVLESDNQLMLVALNGDQIIGLASVGASQNPKLAHVGEIGVSVLKEYWGYGIGSILLDEMITWAWQTNCLTRLELDVVATNEKAIHLYKKFGFTTEGTLKQGIKLQAGYQDLYRMALLKEEK</sequence>
<dbReference type="Pfam" id="PF00583">
    <property type="entry name" value="Acetyltransf_1"/>
    <property type="match status" value="1"/>
</dbReference>
<organism evidence="2 3">
    <name type="scientific">Granulicatella balaenopterae</name>
    <dbReference type="NCBI Taxonomy" id="137733"/>
    <lineage>
        <taxon>Bacteria</taxon>
        <taxon>Bacillati</taxon>
        <taxon>Bacillota</taxon>
        <taxon>Bacilli</taxon>
        <taxon>Lactobacillales</taxon>
        <taxon>Carnobacteriaceae</taxon>
        <taxon>Granulicatella</taxon>
    </lineage>
</organism>
<reference evidence="2 3" key="1">
    <citation type="submission" date="2016-10" db="EMBL/GenBank/DDBJ databases">
        <authorList>
            <person name="de Groot N.N."/>
        </authorList>
    </citation>
    <scope>NUCLEOTIDE SEQUENCE [LARGE SCALE GENOMIC DNA]</scope>
    <source>
        <strain evidence="2 3">DSM 15827</strain>
    </source>
</reference>
<evidence type="ECO:0000313" key="2">
    <source>
        <dbReference type="EMBL" id="SEQ87331.1"/>
    </source>
</evidence>
<accession>A0A1H9JK09</accession>
<evidence type="ECO:0000259" key="1">
    <source>
        <dbReference type="PROSITE" id="PS51186"/>
    </source>
</evidence>
<name>A0A1H9JK09_9LACT</name>
<dbReference type="EMBL" id="FOGF01000009">
    <property type="protein sequence ID" value="SEQ87331.1"/>
    <property type="molecule type" value="Genomic_DNA"/>
</dbReference>
<dbReference type="OrthoDB" id="948250at2"/>
<dbReference type="PROSITE" id="PS51186">
    <property type="entry name" value="GNAT"/>
    <property type="match status" value="1"/>
</dbReference>
<dbReference type="RefSeq" id="WP_089746286.1">
    <property type="nucleotide sequence ID" value="NZ_FOGF01000009.1"/>
</dbReference>
<gene>
    <name evidence="2" type="ORF">SAMN05421767_10932</name>
</gene>
<keyword evidence="2" id="KW-0808">Transferase</keyword>
<dbReference type="STRING" id="137733.SAMN05421767_10932"/>
<proteinExistence type="predicted"/>
<evidence type="ECO:0000313" key="3">
    <source>
        <dbReference type="Proteomes" id="UP000198556"/>
    </source>
</evidence>
<dbReference type="CDD" id="cd04301">
    <property type="entry name" value="NAT_SF"/>
    <property type="match status" value="1"/>
</dbReference>
<feature type="domain" description="N-acetyltransferase" evidence="1">
    <location>
        <begin position="12"/>
        <end position="173"/>
    </location>
</feature>
<dbReference type="GO" id="GO:0016747">
    <property type="term" value="F:acyltransferase activity, transferring groups other than amino-acyl groups"/>
    <property type="evidence" value="ECO:0007669"/>
    <property type="project" value="InterPro"/>
</dbReference>
<keyword evidence="3" id="KW-1185">Reference proteome</keyword>
<dbReference type="Proteomes" id="UP000198556">
    <property type="component" value="Unassembled WGS sequence"/>
</dbReference>